<dbReference type="InterPro" id="IPR024185">
    <property type="entry name" value="FTHF_cligase-like_sf"/>
</dbReference>
<keyword evidence="5" id="KW-0479">Metal-binding</keyword>
<dbReference type="NCBIfam" id="TIGR02727">
    <property type="entry name" value="MTHFS_bact"/>
    <property type="match status" value="1"/>
</dbReference>
<dbReference type="InterPro" id="IPR037171">
    <property type="entry name" value="NagB/RpiA_transferase-like"/>
</dbReference>
<keyword evidence="7" id="KW-0436">Ligase</keyword>
<evidence type="ECO:0000256" key="5">
    <source>
        <dbReference type="RuleBase" id="RU361279"/>
    </source>
</evidence>
<dbReference type="Gene3D" id="3.40.50.10420">
    <property type="entry name" value="NagB/RpiA/CoA transferase-like"/>
    <property type="match status" value="1"/>
</dbReference>
<comment type="similarity">
    <text evidence="1 5">Belongs to the 5-formyltetrahydrofolate cyclo-ligase family.</text>
</comment>
<dbReference type="SUPFAM" id="SSF100950">
    <property type="entry name" value="NagB/RpiA/CoA transferase-like"/>
    <property type="match status" value="1"/>
</dbReference>
<dbReference type="GO" id="GO:0009396">
    <property type="term" value="P:folic acid-containing compound biosynthetic process"/>
    <property type="evidence" value="ECO:0007669"/>
    <property type="project" value="TreeGrafter"/>
</dbReference>
<reference evidence="7" key="1">
    <citation type="submission" date="2020-02" db="EMBL/GenBank/DDBJ databases">
        <authorList>
            <person name="Meier V. D."/>
        </authorList>
    </citation>
    <scope>NUCLEOTIDE SEQUENCE</scope>
    <source>
        <strain evidence="7">AVDCRST_MAG21</strain>
    </source>
</reference>
<evidence type="ECO:0000256" key="3">
    <source>
        <dbReference type="ARBA" id="ARBA00022840"/>
    </source>
</evidence>
<sequence length="195" mass="20560">MGPPPVKSALRAEMRARRSRRSSAERAVAAQGFRQQALSLPPVAEGPRVAAFIGGGGEPDTLPLLDALHARRVSVLLPVLLDDDDLDWACYSPGRQAQGRLGLPVPTTPGLGVDSVSTVSAVLCPGLAVDHQGRRLGRGGGSYDRALARCGADVLRCQLAYDDEVVAAVPTASHDQPVDVIVTPTRVVWTSAREE</sequence>
<evidence type="ECO:0000256" key="6">
    <source>
        <dbReference type="SAM" id="MobiDB-lite"/>
    </source>
</evidence>
<dbReference type="InterPro" id="IPR002698">
    <property type="entry name" value="FTHF_cligase"/>
</dbReference>
<name>A0A6J4N0R0_9ACTN</name>
<keyword evidence="5" id="KW-0460">Magnesium</keyword>
<evidence type="ECO:0000256" key="2">
    <source>
        <dbReference type="ARBA" id="ARBA00022741"/>
    </source>
</evidence>
<keyword evidence="3 4" id="KW-0067">ATP-binding</keyword>
<dbReference type="EC" id="6.3.3.2" evidence="5"/>
<comment type="catalytic activity">
    <reaction evidence="5">
        <text>(6S)-5-formyl-5,6,7,8-tetrahydrofolate + ATP = (6R)-5,10-methenyltetrahydrofolate + ADP + phosphate</text>
        <dbReference type="Rhea" id="RHEA:10488"/>
        <dbReference type="ChEBI" id="CHEBI:30616"/>
        <dbReference type="ChEBI" id="CHEBI:43474"/>
        <dbReference type="ChEBI" id="CHEBI:57455"/>
        <dbReference type="ChEBI" id="CHEBI:57457"/>
        <dbReference type="ChEBI" id="CHEBI:456216"/>
        <dbReference type="EC" id="6.3.3.2"/>
    </reaction>
</comment>
<evidence type="ECO:0000256" key="4">
    <source>
        <dbReference type="PIRSR" id="PIRSR006806-1"/>
    </source>
</evidence>
<feature type="binding site" evidence="4">
    <location>
        <begin position="7"/>
        <end position="11"/>
    </location>
    <ligand>
        <name>ATP</name>
        <dbReference type="ChEBI" id="CHEBI:30616"/>
    </ligand>
</feature>
<dbReference type="PANTHER" id="PTHR23407">
    <property type="entry name" value="ATPASE INHIBITOR/5-FORMYLTETRAHYDROFOLATE CYCLO-LIGASE"/>
    <property type="match status" value="1"/>
</dbReference>
<evidence type="ECO:0000313" key="7">
    <source>
        <dbReference type="EMBL" id="CAA9374516.1"/>
    </source>
</evidence>
<dbReference type="GO" id="GO:0035999">
    <property type="term" value="P:tetrahydrofolate interconversion"/>
    <property type="evidence" value="ECO:0007669"/>
    <property type="project" value="TreeGrafter"/>
</dbReference>
<feature type="binding site" evidence="4">
    <location>
        <begin position="135"/>
        <end position="143"/>
    </location>
    <ligand>
        <name>ATP</name>
        <dbReference type="ChEBI" id="CHEBI:30616"/>
    </ligand>
</feature>
<feature type="binding site" evidence="4">
    <location>
        <position position="58"/>
    </location>
    <ligand>
        <name>substrate</name>
    </ligand>
</feature>
<dbReference type="PIRSF" id="PIRSF006806">
    <property type="entry name" value="FTHF_cligase"/>
    <property type="match status" value="1"/>
</dbReference>
<proteinExistence type="inferred from homology"/>
<dbReference type="GO" id="GO:0005524">
    <property type="term" value="F:ATP binding"/>
    <property type="evidence" value="ECO:0007669"/>
    <property type="project" value="UniProtKB-KW"/>
</dbReference>
<feature type="binding site" evidence="4">
    <location>
        <position position="53"/>
    </location>
    <ligand>
        <name>substrate</name>
    </ligand>
</feature>
<dbReference type="EMBL" id="CADCUL010000104">
    <property type="protein sequence ID" value="CAA9374516.1"/>
    <property type="molecule type" value="Genomic_DNA"/>
</dbReference>
<dbReference type="GO" id="GO:0030272">
    <property type="term" value="F:5-formyltetrahydrofolate cyclo-ligase activity"/>
    <property type="evidence" value="ECO:0007669"/>
    <property type="project" value="UniProtKB-EC"/>
</dbReference>
<accession>A0A6J4N0R0</accession>
<dbReference type="AlphaFoldDB" id="A0A6J4N0R0"/>
<protein>
    <recommendedName>
        <fullName evidence="5">5-formyltetrahydrofolate cyclo-ligase</fullName>
        <ecNumber evidence="5">6.3.3.2</ecNumber>
    </recommendedName>
</protein>
<evidence type="ECO:0000256" key="1">
    <source>
        <dbReference type="ARBA" id="ARBA00010638"/>
    </source>
</evidence>
<gene>
    <name evidence="7" type="ORF">AVDCRST_MAG21-955</name>
</gene>
<comment type="cofactor">
    <cofactor evidence="5">
        <name>Mg(2+)</name>
        <dbReference type="ChEBI" id="CHEBI:18420"/>
    </cofactor>
</comment>
<keyword evidence="2 4" id="KW-0547">Nucleotide-binding</keyword>
<dbReference type="PANTHER" id="PTHR23407:SF1">
    <property type="entry name" value="5-FORMYLTETRAHYDROFOLATE CYCLO-LIGASE"/>
    <property type="match status" value="1"/>
</dbReference>
<dbReference type="GO" id="GO:0046872">
    <property type="term" value="F:metal ion binding"/>
    <property type="evidence" value="ECO:0007669"/>
    <property type="project" value="UniProtKB-KW"/>
</dbReference>
<dbReference type="Pfam" id="PF01812">
    <property type="entry name" value="5-FTHF_cyc-lig"/>
    <property type="match status" value="1"/>
</dbReference>
<feature type="region of interest" description="Disordered" evidence="6">
    <location>
        <begin position="1"/>
        <end position="26"/>
    </location>
</feature>
<organism evidence="7">
    <name type="scientific">uncultured Nocardioidaceae bacterium</name>
    <dbReference type="NCBI Taxonomy" id="253824"/>
    <lineage>
        <taxon>Bacteria</taxon>
        <taxon>Bacillati</taxon>
        <taxon>Actinomycetota</taxon>
        <taxon>Actinomycetes</taxon>
        <taxon>Propionibacteriales</taxon>
        <taxon>Nocardioidaceae</taxon>
        <taxon>environmental samples</taxon>
    </lineage>
</organism>